<keyword evidence="5" id="KW-0862">Zinc</keyword>
<dbReference type="GO" id="GO:0046872">
    <property type="term" value="F:metal ion binding"/>
    <property type="evidence" value="ECO:0007669"/>
    <property type="project" value="UniProtKB-KW"/>
</dbReference>
<dbReference type="PROSITE" id="PS51790">
    <property type="entry name" value="MSRB"/>
    <property type="match status" value="1"/>
</dbReference>
<dbReference type="EMBL" id="PFBJ01000006">
    <property type="protein sequence ID" value="PIT91275.1"/>
    <property type="molecule type" value="Genomic_DNA"/>
</dbReference>
<evidence type="ECO:0000256" key="3">
    <source>
        <dbReference type="ARBA" id="ARBA00012499"/>
    </source>
</evidence>
<dbReference type="Proteomes" id="UP000228809">
    <property type="component" value="Unassembled WGS sequence"/>
</dbReference>
<evidence type="ECO:0000313" key="10">
    <source>
        <dbReference type="Proteomes" id="UP000228809"/>
    </source>
</evidence>
<evidence type="ECO:0000313" key="9">
    <source>
        <dbReference type="EMBL" id="PIT91275.1"/>
    </source>
</evidence>
<protein>
    <recommendedName>
        <fullName evidence="3">peptide-methionine (R)-S-oxide reductase</fullName>
        <ecNumber evidence="3">1.8.4.12</ecNumber>
    </recommendedName>
</protein>
<keyword evidence="6" id="KW-0560">Oxidoreductase</keyword>
<proteinExistence type="inferred from homology"/>
<dbReference type="GO" id="GO:0030091">
    <property type="term" value="P:protein repair"/>
    <property type="evidence" value="ECO:0007669"/>
    <property type="project" value="InterPro"/>
</dbReference>
<dbReference type="InterPro" id="IPR011057">
    <property type="entry name" value="Mss4-like_sf"/>
</dbReference>
<dbReference type="InterPro" id="IPR002579">
    <property type="entry name" value="Met_Sox_Rdtase_MsrB_dom"/>
</dbReference>
<name>A0A2M6WEV0_9BACT</name>
<evidence type="ECO:0000256" key="2">
    <source>
        <dbReference type="ARBA" id="ARBA00007174"/>
    </source>
</evidence>
<organism evidence="9 10">
    <name type="scientific">Candidatus Kaiserbacteria bacterium CG10_big_fil_rev_8_21_14_0_10_49_17</name>
    <dbReference type="NCBI Taxonomy" id="1974609"/>
    <lineage>
        <taxon>Bacteria</taxon>
        <taxon>Candidatus Kaiseribacteriota</taxon>
    </lineage>
</organism>
<dbReference type="EC" id="1.8.4.12" evidence="3"/>
<comment type="catalytic activity">
    <reaction evidence="7">
        <text>L-methionyl-[protein] + [thioredoxin]-disulfide + H2O = L-methionyl-(R)-S-oxide-[protein] + [thioredoxin]-dithiol</text>
        <dbReference type="Rhea" id="RHEA:24164"/>
        <dbReference type="Rhea" id="RHEA-COMP:10698"/>
        <dbReference type="Rhea" id="RHEA-COMP:10700"/>
        <dbReference type="Rhea" id="RHEA-COMP:12313"/>
        <dbReference type="Rhea" id="RHEA-COMP:12314"/>
        <dbReference type="ChEBI" id="CHEBI:15377"/>
        <dbReference type="ChEBI" id="CHEBI:16044"/>
        <dbReference type="ChEBI" id="CHEBI:29950"/>
        <dbReference type="ChEBI" id="CHEBI:45764"/>
        <dbReference type="ChEBI" id="CHEBI:50058"/>
        <dbReference type="EC" id="1.8.4.12"/>
    </reaction>
</comment>
<dbReference type="GO" id="GO:0033743">
    <property type="term" value="F:peptide-methionine (R)-S-oxide reductase activity"/>
    <property type="evidence" value="ECO:0007669"/>
    <property type="project" value="UniProtKB-EC"/>
</dbReference>
<dbReference type="GO" id="GO:0006979">
    <property type="term" value="P:response to oxidative stress"/>
    <property type="evidence" value="ECO:0007669"/>
    <property type="project" value="InterPro"/>
</dbReference>
<evidence type="ECO:0000256" key="4">
    <source>
        <dbReference type="ARBA" id="ARBA00022723"/>
    </source>
</evidence>
<comment type="caution">
    <text evidence="9">The sequence shown here is derived from an EMBL/GenBank/DDBJ whole genome shotgun (WGS) entry which is preliminary data.</text>
</comment>
<dbReference type="FunFam" id="2.170.150.20:FF:000001">
    <property type="entry name" value="Peptide methionine sulfoxide reductase MsrB"/>
    <property type="match status" value="1"/>
</dbReference>
<evidence type="ECO:0000256" key="1">
    <source>
        <dbReference type="ARBA" id="ARBA00001947"/>
    </source>
</evidence>
<evidence type="ECO:0000256" key="6">
    <source>
        <dbReference type="ARBA" id="ARBA00023002"/>
    </source>
</evidence>
<gene>
    <name evidence="9" type="primary">msrB</name>
    <name evidence="9" type="ORF">COU17_01455</name>
</gene>
<sequence length="134" mass="14889">MKDKPESYWKEKLTPEQYKIVREKGTEEPFTGELLHNKEDGVYRCAACGTPLFSSNTKFDSGSGWPSFTDVIEKGNVELIPDDSHGMHRTEVICATCGGHLGHVFEDLPSQAGGPKEGGKRYCINSCSLDFKEE</sequence>
<evidence type="ECO:0000256" key="7">
    <source>
        <dbReference type="ARBA" id="ARBA00048488"/>
    </source>
</evidence>
<dbReference type="Pfam" id="PF01641">
    <property type="entry name" value="SelR"/>
    <property type="match status" value="1"/>
</dbReference>
<dbReference type="AlphaFoldDB" id="A0A2M6WEV0"/>
<reference evidence="10" key="1">
    <citation type="submission" date="2017-09" db="EMBL/GenBank/DDBJ databases">
        <title>Depth-based differentiation of microbial function through sediment-hosted aquifers and enrichment of novel symbionts in the deep terrestrial subsurface.</title>
        <authorList>
            <person name="Probst A.J."/>
            <person name="Ladd B."/>
            <person name="Jarett J.K."/>
            <person name="Geller-Mcgrath D.E."/>
            <person name="Sieber C.M.K."/>
            <person name="Emerson J.B."/>
            <person name="Anantharaman K."/>
            <person name="Thomas B.C."/>
            <person name="Malmstrom R."/>
            <person name="Stieglmeier M."/>
            <person name="Klingl A."/>
            <person name="Woyke T."/>
            <person name="Ryan C.M."/>
            <person name="Banfield J.F."/>
        </authorList>
    </citation>
    <scope>NUCLEOTIDE SEQUENCE [LARGE SCALE GENOMIC DNA]</scope>
</reference>
<dbReference type="PANTHER" id="PTHR10173">
    <property type="entry name" value="METHIONINE SULFOXIDE REDUCTASE"/>
    <property type="match status" value="1"/>
</dbReference>
<keyword evidence="4" id="KW-0479">Metal-binding</keyword>
<evidence type="ECO:0000259" key="8">
    <source>
        <dbReference type="PROSITE" id="PS51790"/>
    </source>
</evidence>
<feature type="domain" description="MsrB" evidence="8">
    <location>
        <begin position="6"/>
        <end position="134"/>
    </location>
</feature>
<dbReference type="Gene3D" id="2.170.150.20">
    <property type="entry name" value="Peptide methionine sulfoxide reductase"/>
    <property type="match status" value="1"/>
</dbReference>
<dbReference type="GO" id="GO:0005737">
    <property type="term" value="C:cytoplasm"/>
    <property type="evidence" value="ECO:0007669"/>
    <property type="project" value="TreeGrafter"/>
</dbReference>
<dbReference type="InterPro" id="IPR028427">
    <property type="entry name" value="Met_Sox_Rdtase_MsrB"/>
</dbReference>
<comment type="cofactor">
    <cofactor evidence="1">
        <name>Zn(2+)</name>
        <dbReference type="ChEBI" id="CHEBI:29105"/>
    </cofactor>
</comment>
<dbReference type="NCBIfam" id="TIGR00357">
    <property type="entry name" value="peptide-methionine (R)-S-oxide reductase MsrB"/>
    <property type="match status" value="1"/>
</dbReference>
<comment type="similarity">
    <text evidence="2">Belongs to the MsrB Met sulfoxide reductase family.</text>
</comment>
<dbReference type="PANTHER" id="PTHR10173:SF52">
    <property type="entry name" value="METHIONINE-R-SULFOXIDE REDUCTASE B1"/>
    <property type="match status" value="1"/>
</dbReference>
<dbReference type="SUPFAM" id="SSF51316">
    <property type="entry name" value="Mss4-like"/>
    <property type="match status" value="1"/>
</dbReference>
<evidence type="ECO:0000256" key="5">
    <source>
        <dbReference type="ARBA" id="ARBA00022833"/>
    </source>
</evidence>
<accession>A0A2M6WEV0</accession>